<evidence type="ECO:0000256" key="1">
    <source>
        <dbReference type="SAM" id="MobiDB-lite"/>
    </source>
</evidence>
<feature type="compositionally biased region" description="Basic and acidic residues" evidence="1">
    <location>
        <begin position="409"/>
        <end position="428"/>
    </location>
</feature>
<dbReference type="RefSeq" id="XP_018125404.2">
    <property type="nucleotide sequence ID" value="XM_018279742.2"/>
</dbReference>
<gene>
    <name evidence="2" type="ORF">VE01_10339</name>
</gene>
<keyword evidence="3" id="KW-1185">Reference proteome</keyword>
<feature type="compositionally biased region" description="Basic and acidic residues" evidence="1">
    <location>
        <begin position="384"/>
        <end position="399"/>
    </location>
</feature>
<name>A0A1B8G776_9PEZI</name>
<dbReference type="Proteomes" id="UP000091956">
    <property type="component" value="Unassembled WGS sequence"/>
</dbReference>
<dbReference type="GeneID" id="28843725"/>
<evidence type="ECO:0000313" key="2">
    <source>
        <dbReference type="EMBL" id="OBT91671.2"/>
    </source>
</evidence>
<feature type="region of interest" description="Disordered" evidence="1">
    <location>
        <begin position="260"/>
        <end position="353"/>
    </location>
</feature>
<dbReference type="EMBL" id="KV460283">
    <property type="protein sequence ID" value="OBT91671.2"/>
    <property type="molecule type" value="Genomic_DNA"/>
</dbReference>
<dbReference type="AlphaFoldDB" id="A0A1B8G776"/>
<feature type="region of interest" description="Disordered" evidence="1">
    <location>
        <begin position="380"/>
        <end position="428"/>
    </location>
</feature>
<evidence type="ECO:0000313" key="3">
    <source>
        <dbReference type="Proteomes" id="UP000091956"/>
    </source>
</evidence>
<proteinExistence type="predicted"/>
<feature type="compositionally biased region" description="Low complexity" evidence="1">
    <location>
        <begin position="275"/>
        <end position="288"/>
    </location>
</feature>
<protein>
    <submittedName>
        <fullName evidence="2">Uncharacterized protein</fullName>
    </submittedName>
</protein>
<organism evidence="2 3">
    <name type="scientific">Pseudogymnoascus verrucosus</name>
    <dbReference type="NCBI Taxonomy" id="342668"/>
    <lineage>
        <taxon>Eukaryota</taxon>
        <taxon>Fungi</taxon>
        <taxon>Dikarya</taxon>
        <taxon>Ascomycota</taxon>
        <taxon>Pezizomycotina</taxon>
        <taxon>Leotiomycetes</taxon>
        <taxon>Thelebolales</taxon>
        <taxon>Thelebolaceae</taxon>
        <taxon>Pseudogymnoascus</taxon>
    </lineage>
</organism>
<dbReference type="STRING" id="342668.A0A1B8G776"/>
<reference evidence="3" key="2">
    <citation type="journal article" date="2018" name="Nat. Commun.">
        <title>Extreme sensitivity to ultraviolet light in the fungal pathogen causing white-nose syndrome of bats.</title>
        <authorList>
            <person name="Palmer J.M."/>
            <person name="Drees K.P."/>
            <person name="Foster J.T."/>
            <person name="Lindner D.L."/>
        </authorList>
    </citation>
    <scope>NUCLEOTIDE SEQUENCE [LARGE SCALE GENOMIC DNA]</scope>
    <source>
        <strain evidence="3">UAMH 10579</strain>
    </source>
</reference>
<accession>A0A1B8G776</accession>
<reference evidence="2 3" key="1">
    <citation type="submission" date="2016-03" db="EMBL/GenBank/DDBJ databases">
        <title>Comparative genomics of Pseudogymnoascus destructans, the fungus causing white-nose syndrome of bats.</title>
        <authorList>
            <person name="Palmer J.M."/>
            <person name="Drees K.P."/>
            <person name="Foster J.T."/>
            <person name="Lindner D.L."/>
        </authorList>
    </citation>
    <scope>NUCLEOTIDE SEQUENCE [LARGE SCALE GENOMIC DNA]</scope>
    <source>
        <strain evidence="2 3">UAMH 10579</strain>
    </source>
</reference>
<sequence>MLGIIWTRQGYRLSRPTSRCQFKNHYSVLRDPVFERVDVPCGVSTPITIKIHNPPSSTPLPILLYITTTPPSSPPPPTPFPLLSQSHTTVHISPPPSLFPQPLHKLMYAWTHVLSLLRPPQTRRYAQPQHHYPPIALYGSSIGGSTAGGTGGSLATALALTEALAARGVGRYPSALVTADSIFDCSPLAIASLHPDAGISSPTALKIRDLFSSPPSTLDPLASPLLLFRGSAFHSSAFPGSWAPNPTILPGLFDMDSDSGFSDSMSEVDSDFDFSESMSSPSLMTSPSQPAESQRDNDAPIDDDPTRPQKRSYLKFPPANSGLRLPMCNFQISHPAPPSPPSRPKKGSKFAPLAPRDEPLEVAQAQLMASAINRSVRMGYDTPLSRRGDEDGDGDERAVVSELEGEGGVEERGAVGAREWLRDTMDWR</sequence>